<organism evidence="8 9">
    <name type="scientific">Geomicrobium sediminis</name>
    <dbReference type="NCBI Taxonomy" id="1347788"/>
    <lineage>
        <taxon>Bacteria</taxon>
        <taxon>Bacillati</taxon>
        <taxon>Bacillota</taxon>
        <taxon>Bacilli</taxon>
        <taxon>Bacillales</taxon>
        <taxon>Geomicrobium</taxon>
    </lineage>
</organism>
<name>A0ABS2P6J8_9BACL</name>
<feature type="transmembrane region" description="Helical" evidence="6">
    <location>
        <begin position="350"/>
        <end position="368"/>
    </location>
</feature>
<feature type="transmembrane region" description="Helical" evidence="6">
    <location>
        <begin position="284"/>
        <end position="302"/>
    </location>
</feature>
<evidence type="ECO:0000313" key="9">
    <source>
        <dbReference type="Proteomes" id="UP000741863"/>
    </source>
</evidence>
<dbReference type="InterPro" id="IPR052524">
    <property type="entry name" value="MFS_Cyanate_Porter"/>
</dbReference>
<evidence type="ECO:0000256" key="3">
    <source>
        <dbReference type="ARBA" id="ARBA00022692"/>
    </source>
</evidence>
<evidence type="ECO:0000256" key="4">
    <source>
        <dbReference type="ARBA" id="ARBA00022989"/>
    </source>
</evidence>
<evidence type="ECO:0000256" key="1">
    <source>
        <dbReference type="ARBA" id="ARBA00004651"/>
    </source>
</evidence>
<feature type="transmembrane region" description="Helical" evidence="6">
    <location>
        <begin position="256"/>
        <end position="277"/>
    </location>
</feature>
<dbReference type="RefSeq" id="WP_204695105.1">
    <property type="nucleotide sequence ID" value="NZ_JAFBEC010000001.1"/>
</dbReference>
<comment type="caution">
    <text evidence="8">The sequence shown here is derived from an EMBL/GenBank/DDBJ whole genome shotgun (WGS) entry which is preliminary data.</text>
</comment>
<dbReference type="PROSITE" id="PS50850">
    <property type="entry name" value="MFS"/>
    <property type="match status" value="1"/>
</dbReference>
<feature type="transmembrane region" description="Helical" evidence="6">
    <location>
        <begin position="78"/>
        <end position="97"/>
    </location>
</feature>
<evidence type="ECO:0000259" key="7">
    <source>
        <dbReference type="PROSITE" id="PS50850"/>
    </source>
</evidence>
<feature type="transmembrane region" description="Helical" evidence="6">
    <location>
        <begin position="374"/>
        <end position="394"/>
    </location>
</feature>
<evidence type="ECO:0000313" key="8">
    <source>
        <dbReference type="EMBL" id="MBM7630942.1"/>
    </source>
</evidence>
<dbReference type="InterPro" id="IPR011701">
    <property type="entry name" value="MFS"/>
</dbReference>
<dbReference type="SUPFAM" id="SSF103473">
    <property type="entry name" value="MFS general substrate transporter"/>
    <property type="match status" value="1"/>
</dbReference>
<dbReference type="Gene3D" id="1.20.1250.20">
    <property type="entry name" value="MFS general substrate transporter like domains"/>
    <property type="match status" value="2"/>
</dbReference>
<evidence type="ECO:0000256" key="6">
    <source>
        <dbReference type="SAM" id="Phobius"/>
    </source>
</evidence>
<feature type="transmembrane region" description="Helical" evidence="6">
    <location>
        <begin position="175"/>
        <end position="196"/>
    </location>
</feature>
<accession>A0ABS2P6J8</accession>
<feature type="transmembrane region" description="Helical" evidence="6">
    <location>
        <begin position="103"/>
        <end position="128"/>
    </location>
</feature>
<protein>
    <submittedName>
        <fullName evidence="8">CP family cyanate transporter-like MFS transporter</fullName>
    </submittedName>
</protein>
<proteinExistence type="predicted"/>
<feature type="domain" description="Major facilitator superfamily (MFS) profile" evidence="7">
    <location>
        <begin position="15"/>
        <end position="398"/>
    </location>
</feature>
<dbReference type="Proteomes" id="UP000741863">
    <property type="component" value="Unassembled WGS sequence"/>
</dbReference>
<feature type="transmembrane region" description="Helical" evidence="6">
    <location>
        <begin position="149"/>
        <end position="169"/>
    </location>
</feature>
<evidence type="ECO:0000256" key="5">
    <source>
        <dbReference type="ARBA" id="ARBA00023136"/>
    </source>
</evidence>
<dbReference type="PANTHER" id="PTHR23523:SF2">
    <property type="entry name" value="2-NITROIMIDAZOLE TRANSPORTER"/>
    <property type="match status" value="1"/>
</dbReference>
<feature type="transmembrane region" description="Helical" evidence="6">
    <location>
        <begin position="308"/>
        <end position="330"/>
    </location>
</feature>
<keyword evidence="4 6" id="KW-1133">Transmembrane helix</keyword>
<keyword evidence="5 6" id="KW-0472">Membrane</keyword>
<feature type="transmembrane region" description="Helical" evidence="6">
    <location>
        <begin position="12"/>
        <end position="32"/>
    </location>
</feature>
<feature type="transmembrane region" description="Helical" evidence="6">
    <location>
        <begin position="217"/>
        <end position="236"/>
    </location>
</feature>
<sequence>MQLSPEEQSNRYYTFLLILAILIIASTLRSPMTSVGPLVPFIREDLQISNSTVGLLNTLPLIAFGLFSPFVPRLSRKYGMEVTLMLAMVVLSFGIFIRSTGSVSLLLTGTVLLGIGIAVGNVLMPGLIKMSFPYRIGLMTGIYSVSMNVFGALASGISVPVASSALFSWQSALQLWGILSVVAIIVLLMRLPAILAEDKKVPGKVNNQPSSALFKSKIAWAVTLYMGFQSFIPYSIFTWLPDMMLEKGFDATEAGWFMAIYQAGLIPATFIVPMIAAKMHNQRMLAFLSGVLLFTGLLGTSLSSSYFILVFLILTGMGAGTTFSLAMMFFVLRTRTVTESAQLSGMAQSVGYLIAATGPILLGTVAQWTNGWTVPYMILMGVATCIALFGLVAGQNKLVTADSKE</sequence>
<dbReference type="Pfam" id="PF07690">
    <property type="entry name" value="MFS_1"/>
    <property type="match status" value="1"/>
</dbReference>
<dbReference type="PANTHER" id="PTHR23523">
    <property type="match status" value="1"/>
</dbReference>
<dbReference type="EMBL" id="JAFBEC010000001">
    <property type="protein sequence ID" value="MBM7630942.1"/>
    <property type="molecule type" value="Genomic_DNA"/>
</dbReference>
<keyword evidence="3 6" id="KW-0812">Transmembrane</keyword>
<dbReference type="InterPro" id="IPR020846">
    <property type="entry name" value="MFS_dom"/>
</dbReference>
<keyword evidence="9" id="KW-1185">Reference proteome</keyword>
<comment type="subcellular location">
    <subcellularLocation>
        <location evidence="1">Cell membrane</location>
        <topology evidence="1">Multi-pass membrane protein</topology>
    </subcellularLocation>
</comment>
<dbReference type="CDD" id="cd17339">
    <property type="entry name" value="MFS_NIMT_CynX_like"/>
    <property type="match status" value="1"/>
</dbReference>
<dbReference type="InterPro" id="IPR036259">
    <property type="entry name" value="MFS_trans_sf"/>
</dbReference>
<reference evidence="8 9" key="1">
    <citation type="submission" date="2021-01" db="EMBL/GenBank/DDBJ databases">
        <title>Genomic Encyclopedia of Type Strains, Phase IV (KMG-IV): sequencing the most valuable type-strain genomes for metagenomic binning, comparative biology and taxonomic classification.</title>
        <authorList>
            <person name="Goeker M."/>
        </authorList>
    </citation>
    <scope>NUCLEOTIDE SEQUENCE [LARGE SCALE GENOMIC DNA]</scope>
    <source>
        <strain evidence="8 9">DSM 25540</strain>
    </source>
</reference>
<keyword evidence="2" id="KW-0813">Transport</keyword>
<gene>
    <name evidence="8" type="ORF">JOD17_000033</name>
</gene>
<feature type="transmembrane region" description="Helical" evidence="6">
    <location>
        <begin position="52"/>
        <end position="71"/>
    </location>
</feature>
<evidence type="ECO:0000256" key="2">
    <source>
        <dbReference type="ARBA" id="ARBA00022448"/>
    </source>
</evidence>